<organism evidence="1 2">
    <name type="scientific">Brevifollis gellanilyticus</name>
    <dbReference type="NCBI Taxonomy" id="748831"/>
    <lineage>
        <taxon>Bacteria</taxon>
        <taxon>Pseudomonadati</taxon>
        <taxon>Verrucomicrobiota</taxon>
        <taxon>Verrucomicrobiia</taxon>
        <taxon>Verrucomicrobiales</taxon>
        <taxon>Verrucomicrobiaceae</taxon>
    </lineage>
</organism>
<dbReference type="InterPro" id="IPR012347">
    <property type="entry name" value="Ferritin-like"/>
</dbReference>
<proteinExistence type="predicted"/>
<gene>
    <name evidence="1" type="ORF">BGE01nite_49200</name>
</gene>
<evidence type="ECO:0000313" key="2">
    <source>
        <dbReference type="Proteomes" id="UP000321577"/>
    </source>
</evidence>
<keyword evidence="2" id="KW-1185">Reference proteome</keyword>
<protein>
    <submittedName>
        <fullName evidence="1">Uncharacterized protein</fullName>
    </submittedName>
</protein>
<dbReference type="Pfam" id="PF05974">
    <property type="entry name" value="DUF892"/>
    <property type="match status" value="1"/>
</dbReference>
<accession>A0A512MFY5</accession>
<dbReference type="SUPFAM" id="SSF47240">
    <property type="entry name" value="Ferritin-like"/>
    <property type="match status" value="1"/>
</dbReference>
<comment type="caution">
    <text evidence="1">The sequence shown here is derived from an EMBL/GenBank/DDBJ whole genome shotgun (WGS) entry which is preliminary data.</text>
</comment>
<reference evidence="1 2" key="1">
    <citation type="submission" date="2019-07" db="EMBL/GenBank/DDBJ databases">
        <title>Whole genome shotgun sequence of Brevifollis gellanilyticus NBRC 108608.</title>
        <authorList>
            <person name="Hosoyama A."/>
            <person name="Uohara A."/>
            <person name="Ohji S."/>
            <person name="Ichikawa N."/>
        </authorList>
    </citation>
    <scope>NUCLEOTIDE SEQUENCE [LARGE SCALE GENOMIC DNA]</scope>
    <source>
        <strain evidence="1 2">NBRC 108608</strain>
    </source>
</reference>
<dbReference type="InterPro" id="IPR010287">
    <property type="entry name" value="DUF892_YciF-like"/>
</dbReference>
<dbReference type="InterPro" id="IPR047114">
    <property type="entry name" value="YciF"/>
</dbReference>
<dbReference type="PANTHER" id="PTHR30565">
    <property type="entry name" value="PROTEIN YCIF"/>
    <property type="match status" value="1"/>
</dbReference>
<dbReference type="PANTHER" id="PTHR30565:SF9">
    <property type="entry name" value="PROTEIN YCIF"/>
    <property type="match status" value="1"/>
</dbReference>
<dbReference type="InterPro" id="IPR009078">
    <property type="entry name" value="Ferritin-like_SF"/>
</dbReference>
<dbReference type="Gene3D" id="1.20.1260.10">
    <property type="match status" value="1"/>
</dbReference>
<sequence length="165" mass="18475">MLYALPKMARSAIHPRLMEGFDAQLEETKDHLERLLNISDELGCRCHTKGAKALEHMLEAAWSHISDASDELVRDARLLRAAQSAAHYEIAAYQAAWTSASSMGMKSVADMLRKTLQEEHAAGQRLRTIAQKMMRSPARRGRKVLLNPSTSKANRLVMPRQLLVA</sequence>
<dbReference type="AlphaFoldDB" id="A0A512MFY5"/>
<dbReference type="EMBL" id="BKAG01000054">
    <property type="protein sequence ID" value="GEP45629.1"/>
    <property type="molecule type" value="Genomic_DNA"/>
</dbReference>
<name>A0A512MFY5_9BACT</name>
<evidence type="ECO:0000313" key="1">
    <source>
        <dbReference type="EMBL" id="GEP45629.1"/>
    </source>
</evidence>
<dbReference type="Proteomes" id="UP000321577">
    <property type="component" value="Unassembled WGS sequence"/>
</dbReference>